<dbReference type="EMBL" id="GL385397">
    <property type="protein sequence ID" value="EJT76598.1"/>
    <property type="molecule type" value="Genomic_DNA"/>
</dbReference>
<dbReference type="EnsemblFungi" id="EJT76598">
    <property type="protein sequence ID" value="EJT76598"/>
    <property type="gene ID" value="GGTG_06515"/>
</dbReference>
<reference evidence="2" key="5">
    <citation type="submission" date="2018-04" db="UniProtKB">
        <authorList>
            <consortium name="EnsemblFungi"/>
        </authorList>
    </citation>
    <scope>IDENTIFICATION</scope>
    <source>
        <strain evidence="2">R3-111a-1</strain>
    </source>
</reference>
<reference evidence="1" key="3">
    <citation type="submission" date="2010-09" db="EMBL/GenBank/DDBJ databases">
        <title>Annotation of Gaeumannomyces graminis var. tritici R3-111a-1.</title>
        <authorList>
            <consortium name="The Broad Institute Genome Sequencing Platform"/>
            <person name="Ma L.-J."/>
            <person name="Dead R."/>
            <person name="Young S.K."/>
            <person name="Zeng Q."/>
            <person name="Gargeya S."/>
            <person name="Fitzgerald M."/>
            <person name="Haas B."/>
            <person name="Abouelleil A."/>
            <person name="Alvarado L."/>
            <person name="Arachchi H.M."/>
            <person name="Berlin A."/>
            <person name="Brown A."/>
            <person name="Chapman S.B."/>
            <person name="Chen Z."/>
            <person name="Dunbar C."/>
            <person name="Freedman E."/>
            <person name="Gearin G."/>
            <person name="Gellesch M."/>
            <person name="Goldberg J."/>
            <person name="Griggs A."/>
            <person name="Gujja S."/>
            <person name="Heiman D."/>
            <person name="Howarth C."/>
            <person name="Larson L."/>
            <person name="Lui A."/>
            <person name="MacDonald P.J.P."/>
            <person name="Mehta T."/>
            <person name="Montmayeur A."/>
            <person name="Murphy C."/>
            <person name="Neiman D."/>
            <person name="Pearson M."/>
            <person name="Priest M."/>
            <person name="Roberts A."/>
            <person name="Saif S."/>
            <person name="Shea T."/>
            <person name="Shenoy N."/>
            <person name="Sisk P."/>
            <person name="Stolte C."/>
            <person name="Sykes S."/>
            <person name="Yandava C."/>
            <person name="Wortman J."/>
            <person name="Nusbaum C."/>
            <person name="Birren B."/>
        </authorList>
    </citation>
    <scope>NUCLEOTIDE SEQUENCE</scope>
    <source>
        <strain evidence="1">R3-111a-1</strain>
    </source>
</reference>
<organism evidence="1">
    <name type="scientific">Gaeumannomyces tritici (strain R3-111a-1)</name>
    <name type="common">Wheat and barley take-all root rot fungus</name>
    <name type="synonym">Gaeumannomyces graminis var. tritici</name>
    <dbReference type="NCBI Taxonomy" id="644352"/>
    <lineage>
        <taxon>Eukaryota</taxon>
        <taxon>Fungi</taxon>
        <taxon>Dikarya</taxon>
        <taxon>Ascomycota</taxon>
        <taxon>Pezizomycotina</taxon>
        <taxon>Sordariomycetes</taxon>
        <taxon>Sordariomycetidae</taxon>
        <taxon>Magnaporthales</taxon>
        <taxon>Magnaporthaceae</taxon>
        <taxon>Gaeumannomyces</taxon>
    </lineage>
</organism>
<reference evidence="3" key="1">
    <citation type="submission" date="2010-07" db="EMBL/GenBank/DDBJ databases">
        <title>The genome sequence of Gaeumannomyces graminis var. tritici strain R3-111a-1.</title>
        <authorList>
            <consortium name="The Broad Institute Genome Sequencing Platform"/>
            <person name="Ma L.-J."/>
            <person name="Dead R."/>
            <person name="Young S."/>
            <person name="Zeng Q."/>
            <person name="Koehrsen M."/>
            <person name="Alvarado L."/>
            <person name="Berlin A."/>
            <person name="Chapman S.B."/>
            <person name="Chen Z."/>
            <person name="Freedman E."/>
            <person name="Gellesch M."/>
            <person name="Goldberg J."/>
            <person name="Griggs A."/>
            <person name="Gujja S."/>
            <person name="Heilman E.R."/>
            <person name="Heiman D."/>
            <person name="Hepburn T."/>
            <person name="Howarth C."/>
            <person name="Jen D."/>
            <person name="Larson L."/>
            <person name="Mehta T."/>
            <person name="Neiman D."/>
            <person name="Pearson M."/>
            <person name="Roberts A."/>
            <person name="Saif S."/>
            <person name="Shea T."/>
            <person name="Shenoy N."/>
            <person name="Sisk P."/>
            <person name="Stolte C."/>
            <person name="Sykes S."/>
            <person name="Walk T."/>
            <person name="White J."/>
            <person name="Yandava C."/>
            <person name="Haas B."/>
            <person name="Nusbaum C."/>
            <person name="Birren B."/>
        </authorList>
    </citation>
    <scope>NUCLEOTIDE SEQUENCE [LARGE SCALE GENOMIC DNA]</scope>
    <source>
        <strain evidence="3">R3-111a-1</strain>
    </source>
</reference>
<protein>
    <submittedName>
        <fullName evidence="1 2">Uncharacterized protein</fullName>
    </submittedName>
</protein>
<keyword evidence="3" id="KW-1185">Reference proteome</keyword>
<evidence type="ECO:0000313" key="1">
    <source>
        <dbReference type="EMBL" id="EJT76598.1"/>
    </source>
</evidence>
<dbReference type="Proteomes" id="UP000006039">
    <property type="component" value="Unassembled WGS sequence"/>
</dbReference>
<evidence type="ECO:0000313" key="2">
    <source>
        <dbReference type="EnsemblFungi" id="EJT76598"/>
    </source>
</evidence>
<name>J3NZ15_GAET3</name>
<sequence length="121" mass="12729">MWGMLPWQVTTTEYPIGGALEPLSIPRQQGGSYPATANGVIGRRPLAIRDVGADKGSSSLRALGAVPCFGTAHTAPASSTFQGPEGPNRLCLLLGWHSIMPRVPPPVLNVQDTGSVDDDRP</sequence>
<accession>J3NZ15</accession>
<dbReference type="RefSeq" id="XP_009222598.1">
    <property type="nucleotide sequence ID" value="XM_009224334.1"/>
</dbReference>
<reference evidence="2" key="4">
    <citation type="journal article" date="2015" name="G3 (Bethesda)">
        <title>Genome sequences of three phytopathogenic species of the Magnaporthaceae family of fungi.</title>
        <authorList>
            <person name="Okagaki L.H."/>
            <person name="Nunes C.C."/>
            <person name="Sailsbery J."/>
            <person name="Clay B."/>
            <person name="Brown D."/>
            <person name="John T."/>
            <person name="Oh Y."/>
            <person name="Young N."/>
            <person name="Fitzgerald M."/>
            <person name="Haas B.J."/>
            <person name="Zeng Q."/>
            <person name="Young S."/>
            <person name="Adiconis X."/>
            <person name="Fan L."/>
            <person name="Levin J.Z."/>
            <person name="Mitchell T.K."/>
            <person name="Okubara P.A."/>
            <person name="Farman M.L."/>
            <person name="Kohn L.M."/>
            <person name="Birren B."/>
            <person name="Ma L.-J."/>
            <person name="Dean R.A."/>
        </authorList>
    </citation>
    <scope>NUCLEOTIDE SEQUENCE</scope>
    <source>
        <strain evidence="2">R3-111a-1</strain>
    </source>
</reference>
<dbReference type="HOGENOM" id="CLU_2038224_0_0_1"/>
<dbReference type="VEuPathDB" id="FungiDB:GGTG_06515"/>
<dbReference type="AlphaFoldDB" id="J3NZ15"/>
<dbReference type="GeneID" id="20346973"/>
<reference evidence="1" key="2">
    <citation type="submission" date="2010-07" db="EMBL/GenBank/DDBJ databases">
        <authorList>
            <consortium name="The Broad Institute Genome Sequencing Platform"/>
            <consortium name="Broad Institute Genome Sequencing Center for Infectious Disease"/>
            <person name="Ma L.-J."/>
            <person name="Dead R."/>
            <person name="Young S."/>
            <person name="Zeng Q."/>
            <person name="Koehrsen M."/>
            <person name="Alvarado L."/>
            <person name="Berlin A."/>
            <person name="Chapman S.B."/>
            <person name="Chen Z."/>
            <person name="Freedman E."/>
            <person name="Gellesch M."/>
            <person name="Goldberg J."/>
            <person name="Griggs A."/>
            <person name="Gujja S."/>
            <person name="Heilman E.R."/>
            <person name="Heiman D."/>
            <person name="Hepburn T."/>
            <person name="Howarth C."/>
            <person name="Jen D."/>
            <person name="Larson L."/>
            <person name="Mehta T."/>
            <person name="Neiman D."/>
            <person name="Pearson M."/>
            <person name="Roberts A."/>
            <person name="Saif S."/>
            <person name="Shea T."/>
            <person name="Shenoy N."/>
            <person name="Sisk P."/>
            <person name="Stolte C."/>
            <person name="Sykes S."/>
            <person name="Walk T."/>
            <person name="White J."/>
            <person name="Yandava C."/>
            <person name="Haas B."/>
            <person name="Nusbaum C."/>
            <person name="Birren B."/>
        </authorList>
    </citation>
    <scope>NUCLEOTIDE SEQUENCE</scope>
    <source>
        <strain evidence="1">R3-111a-1</strain>
    </source>
</reference>
<proteinExistence type="predicted"/>
<gene>
    <name evidence="2" type="primary">20346973</name>
    <name evidence="1" type="ORF">GGTG_06515</name>
</gene>
<evidence type="ECO:0000313" key="3">
    <source>
        <dbReference type="Proteomes" id="UP000006039"/>
    </source>
</evidence>